<dbReference type="SUPFAM" id="SSF48403">
    <property type="entry name" value="Ankyrin repeat"/>
    <property type="match status" value="1"/>
</dbReference>
<dbReference type="PATRIC" id="fig|947033.5.peg.1481"/>
<dbReference type="EMBL" id="LNYY01000019">
    <property type="protein sequence ID" value="KTD68234.1"/>
    <property type="molecule type" value="Genomic_DNA"/>
</dbReference>
<dbReference type="RefSeq" id="WP_058510347.1">
    <property type="nucleotide sequence ID" value="NZ_DAIOMV010000001.1"/>
</dbReference>
<dbReference type="STRING" id="947033.Lste_1392"/>
<comment type="caution">
    <text evidence="1">The sequence shown here is derived from an EMBL/GenBank/DDBJ whole genome shotgun (WGS) entry which is preliminary data.</text>
</comment>
<dbReference type="Proteomes" id="UP000054926">
    <property type="component" value="Unassembled WGS sequence"/>
</dbReference>
<gene>
    <name evidence="1" type="ORF">Lste_1392</name>
</gene>
<keyword evidence="2" id="KW-1185">Reference proteome</keyword>
<reference evidence="1 2" key="1">
    <citation type="submission" date="2015-11" db="EMBL/GenBank/DDBJ databases">
        <title>Genomic analysis of 38 Legionella species identifies large and diverse effector repertoires.</title>
        <authorList>
            <person name="Burstein D."/>
            <person name="Amaro F."/>
            <person name="Zusman T."/>
            <person name="Lifshitz Z."/>
            <person name="Cohen O."/>
            <person name="Gilbert J.A."/>
            <person name="Pupko T."/>
            <person name="Shuman H.A."/>
            <person name="Segal G."/>
        </authorList>
    </citation>
    <scope>NUCLEOTIDE SEQUENCE [LARGE SCALE GENOMIC DNA]</scope>
    <source>
        <strain evidence="1 2">IMVS3376</strain>
    </source>
</reference>
<sequence>MGKATDIKYIENNDVEPIFLNLTAAVYNSSYQEVDKGLDKNPDFINKVVTPTNQSLLSSLLSKKTIDYVMLNTLVKHGVSFNYPINTSDDLPVDYACKIRNMTLLAYLVQHGAPIRESAAHKLLNKAKNIGTVNFEEIIRLHHLIKQLGGMSKVADMKDAQGQTFKNKAMKVSLVNEFSGILRYNLWNLLSLAEVIDLHKDEYPAETETLRNEIALINAQYHDKANLDSSSLGSSLFVMFNTGGSPIGAVDEADCKHQKTLTC</sequence>
<dbReference type="OrthoDB" id="5654039at2"/>
<dbReference type="AlphaFoldDB" id="A0A0W0ZGY6"/>
<dbReference type="Gene3D" id="1.25.40.20">
    <property type="entry name" value="Ankyrin repeat-containing domain"/>
    <property type="match status" value="1"/>
</dbReference>
<dbReference type="NCBIfam" id="NF043025">
    <property type="entry name" value="T4SS_AnkJ"/>
    <property type="match status" value="1"/>
</dbReference>
<organism evidence="1 2">
    <name type="scientific">Legionella steelei</name>
    <dbReference type="NCBI Taxonomy" id="947033"/>
    <lineage>
        <taxon>Bacteria</taxon>
        <taxon>Pseudomonadati</taxon>
        <taxon>Pseudomonadota</taxon>
        <taxon>Gammaproteobacteria</taxon>
        <taxon>Legionellales</taxon>
        <taxon>Legionellaceae</taxon>
        <taxon>Legionella</taxon>
    </lineage>
</organism>
<name>A0A0W0ZGY6_9GAMM</name>
<proteinExistence type="predicted"/>
<evidence type="ECO:0000313" key="2">
    <source>
        <dbReference type="Proteomes" id="UP000054926"/>
    </source>
</evidence>
<accession>A0A0W0ZGY6</accession>
<protein>
    <submittedName>
        <fullName evidence="1">Ankyrin repeat-containing protein</fullName>
    </submittedName>
</protein>
<evidence type="ECO:0000313" key="1">
    <source>
        <dbReference type="EMBL" id="KTD68234.1"/>
    </source>
</evidence>
<dbReference type="InterPro" id="IPR036770">
    <property type="entry name" value="Ankyrin_rpt-contain_sf"/>
</dbReference>